<reference evidence="1 2" key="1">
    <citation type="submission" date="2016-10" db="EMBL/GenBank/DDBJ databases">
        <authorList>
            <person name="de Groot N.N."/>
        </authorList>
    </citation>
    <scope>NUCLEOTIDE SEQUENCE [LARGE SCALE GENOMIC DNA]</scope>
    <source>
        <strain evidence="1 2">DSM 20117</strain>
    </source>
</reference>
<dbReference type="Proteomes" id="UP000181917">
    <property type="component" value="Unassembled WGS sequence"/>
</dbReference>
<dbReference type="EMBL" id="FNKH01000002">
    <property type="protein sequence ID" value="SDQ25637.1"/>
    <property type="molecule type" value="Genomic_DNA"/>
</dbReference>
<proteinExistence type="predicted"/>
<evidence type="ECO:0000313" key="1">
    <source>
        <dbReference type="EMBL" id="SDQ25637.1"/>
    </source>
</evidence>
<keyword evidence="2" id="KW-1185">Reference proteome</keyword>
<name>A0A1H0ZE02_9MICC</name>
<dbReference type="STRING" id="37928.SAMN04489742_0295"/>
<dbReference type="KEGG" id="acry:AC20117_15790"/>
<dbReference type="AlphaFoldDB" id="A0A1H0ZE02"/>
<dbReference type="InterPro" id="IPR019639">
    <property type="entry name" value="DUF2505"/>
</dbReference>
<dbReference type="Pfam" id="PF10698">
    <property type="entry name" value="DUF2505"/>
    <property type="match status" value="1"/>
</dbReference>
<evidence type="ECO:0008006" key="3">
    <source>
        <dbReference type="Google" id="ProtNLM"/>
    </source>
</evidence>
<protein>
    <recommendedName>
        <fullName evidence="3">DUF2505 domain-containing protein</fullName>
    </recommendedName>
</protein>
<dbReference type="OrthoDB" id="3266819at2"/>
<gene>
    <name evidence="1" type="ORF">SAMN04489742_0295</name>
</gene>
<evidence type="ECO:0000313" key="2">
    <source>
        <dbReference type="Proteomes" id="UP000181917"/>
    </source>
</evidence>
<organism evidence="1 2">
    <name type="scientific">Crystallibacter crystallopoietes</name>
    <dbReference type="NCBI Taxonomy" id="37928"/>
    <lineage>
        <taxon>Bacteria</taxon>
        <taxon>Bacillati</taxon>
        <taxon>Actinomycetota</taxon>
        <taxon>Actinomycetes</taxon>
        <taxon>Micrococcales</taxon>
        <taxon>Micrococcaceae</taxon>
        <taxon>Crystallibacter</taxon>
    </lineage>
</organism>
<dbReference type="RefSeq" id="WP_074698754.1">
    <property type="nucleotide sequence ID" value="NZ_CP018863.1"/>
</dbReference>
<accession>A0A1H0ZE02</accession>
<sequence>MALSASTNLSHPVAQVTETFVSADFLRHISEMVGGSLVSVEQEGDVDGPFTLTVVRNIPTTRLPDIARKMLGEFLNVTQTEQWQAPEADGSRTVNVGVKIAGAPVDVAAVQKLVSDGGSTRVDLEGEVTSGIPFLGGKIASAAEPMLGKALRIQAEQAEAWIAGRA</sequence>